<evidence type="ECO:0000313" key="5">
    <source>
        <dbReference type="EMBL" id="KAA0198763.1"/>
    </source>
</evidence>
<feature type="compositionally biased region" description="Polar residues" evidence="4">
    <location>
        <begin position="1011"/>
        <end position="1020"/>
    </location>
</feature>
<evidence type="ECO:0000256" key="4">
    <source>
        <dbReference type="SAM" id="MobiDB-lite"/>
    </source>
</evidence>
<dbReference type="Proteomes" id="UP000728185">
    <property type="component" value="Unassembled WGS sequence"/>
</dbReference>
<keyword evidence="2" id="KW-0677">Repeat</keyword>
<reference evidence="5" key="1">
    <citation type="submission" date="2019-05" db="EMBL/GenBank/DDBJ databases">
        <title>Annotation for the trematode Fasciolopsis buski.</title>
        <authorList>
            <person name="Choi Y.-J."/>
        </authorList>
    </citation>
    <scope>NUCLEOTIDE SEQUENCE</scope>
    <source>
        <strain evidence="5">HT</strain>
        <tissue evidence="5">Whole worm</tissue>
    </source>
</reference>
<feature type="compositionally biased region" description="Basic residues" evidence="4">
    <location>
        <begin position="1000"/>
        <end position="1010"/>
    </location>
</feature>
<dbReference type="SUPFAM" id="SSF50998">
    <property type="entry name" value="Quinoprotein alcohol dehydrogenase-like"/>
    <property type="match status" value="1"/>
</dbReference>
<dbReference type="InterPro" id="IPR015943">
    <property type="entry name" value="WD40/YVTN_repeat-like_dom_sf"/>
</dbReference>
<proteinExistence type="predicted"/>
<feature type="region of interest" description="Disordered" evidence="4">
    <location>
        <begin position="983"/>
        <end position="1020"/>
    </location>
</feature>
<dbReference type="PROSITE" id="PS00678">
    <property type="entry name" value="WD_REPEATS_1"/>
    <property type="match status" value="2"/>
</dbReference>
<dbReference type="InterPro" id="IPR027145">
    <property type="entry name" value="PWP2"/>
</dbReference>
<dbReference type="GO" id="GO:0032040">
    <property type="term" value="C:small-subunit processome"/>
    <property type="evidence" value="ECO:0007669"/>
    <property type="project" value="TreeGrafter"/>
</dbReference>
<comment type="caution">
    <text evidence="5">The sequence shown here is derived from an EMBL/GenBank/DDBJ whole genome shotgun (WGS) entry which is preliminary data.</text>
</comment>
<feature type="repeat" description="WD" evidence="3">
    <location>
        <begin position="370"/>
        <end position="412"/>
    </location>
</feature>
<dbReference type="PROSITE" id="PS50082">
    <property type="entry name" value="WD_REPEATS_2"/>
    <property type="match status" value="3"/>
</dbReference>
<evidence type="ECO:0000313" key="6">
    <source>
        <dbReference type="Proteomes" id="UP000728185"/>
    </source>
</evidence>
<dbReference type="InterPro" id="IPR001680">
    <property type="entry name" value="WD40_rpt"/>
</dbReference>
<dbReference type="InterPro" id="IPR011047">
    <property type="entry name" value="Quinoprotein_ADH-like_sf"/>
</dbReference>
<name>A0A8E0S437_9TREM</name>
<dbReference type="GO" id="GO:0000028">
    <property type="term" value="P:ribosomal small subunit assembly"/>
    <property type="evidence" value="ECO:0007669"/>
    <property type="project" value="TreeGrafter"/>
</dbReference>
<sequence length="1020" mass="112216">FSNLFGTAYKKGNIAFTPHGNGLLSPVGNQITVFDLKRDEALTLEVKSFHDINNIAISPSFAMLVAINEVGEASLVSLISGSVISVYPLRHPVTVASFSPDGKLIAIAKGHIVMLFYAPSENRLFNHLELYRVCYGFTDDVTSIDWTSDSKVFAAGCADNTCRIFSVHKLKKLLVYGLSMHKNPIVGAFFYEESLDLLSVSSDGEVCTWEATTPLEDLQSNMNEQEKVLFKLVKRYRHIPASDAGAQGLLTAVAFHKKLRLLVSGFDSGLLMLHTMPDFTVVSEVRLFSRLVTTLTISRSGDWIAAASDEHGQLTVWEWRSQTCYLKAESHARHMTSLAYSPDGLHLATGGHDAKVKVWRVASGRTLVTFSEHTAPVTAVAFPASKAKVVVSASLDGTVRAHDLVRYRNFRTFTVPTRQVQFASLAVDGPGSLVAAGSVDTFEAFVWSIQTGILLAVLSGHTAPISAITFNPDISGYTLEMASVSWDKTLRLWDLTGNTTDEHNPSSLGNTKEIVNFLHDVLCVAYRGDGKELALALLNGDIVFYDPVEGTEKGSISGQRDLGVSQTTDQDLVTPKRSAQAKRFQTIVYSADGEHLLAAGNSKYICLYSVPDRVLLKRFEVTCNMSLGGVQEVHDRRRFLATYGSDAIQARVLDKTSLPIPASRHGADRSSRQWRPDVLVSSVQFSPTGDAFAATTTEGVLVYSLTAAGSGCGISSYFGCSHDHSGTWLFESVGLDEQCTPQNARGALADARYGQALDIVVRLRLHDLAEEIIEGIPSDQVDYLAQQCPVHHVIQFLFPFLARQLSGRSRHVEFYIHWTDALLRAHALTLRRSAATWALASRKSAEQIAQEKRNKHPELQTPGLLVERGEWAACQASLIRLQSSLNRVKTNVIQRYEAVDNLWHYLEGVVNLKHSTRTNQDIADKPSANEFTVTDVSGLPAPDCNDLTQMETDQTVPSNQPVVMNKKKKKKGKPCGNEIETEISESIFETKTRSPMKAADHKKTKHKSRRSFSPTSIQAQ</sequence>
<dbReference type="PROSITE" id="PS50294">
    <property type="entry name" value="WD_REPEATS_REGION"/>
    <property type="match status" value="2"/>
</dbReference>
<dbReference type="OrthoDB" id="3142434at2759"/>
<dbReference type="CDD" id="cd00200">
    <property type="entry name" value="WD40"/>
    <property type="match status" value="1"/>
</dbReference>
<dbReference type="GO" id="GO:0000462">
    <property type="term" value="P:maturation of SSU-rRNA from tricistronic rRNA transcript (SSU-rRNA, 5.8S rRNA, LSU-rRNA)"/>
    <property type="evidence" value="ECO:0007669"/>
    <property type="project" value="TreeGrafter"/>
</dbReference>
<keyword evidence="1 3" id="KW-0853">WD repeat</keyword>
<evidence type="ECO:0000256" key="3">
    <source>
        <dbReference type="PROSITE-ProRule" id="PRU00221"/>
    </source>
</evidence>
<dbReference type="SUPFAM" id="SSF82171">
    <property type="entry name" value="DPP6 N-terminal domain-like"/>
    <property type="match status" value="1"/>
</dbReference>
<keyword evidence="6" id="KW-1185">Reference proteome</keyword>
<protein>
    <submittedName>
        <fullName evidence="5">Periodic tryptophan protein 2</fullName>
    </submittedName>
</protein>
<evidence type="ECO:0000256" key="2">
    <source>
        <dbReference type="ARBA" id="ARBA00022737"/>
    </source>
</evidence>
<feature type="repeat" description="WD" evidence="3">
    <location>
        <begin position="328"/>
        <end position="369"/>
    </location>
</feature>
<dbReference type="PANTHER" id="PTHR19858">
    <property type="entry name" value="WD40 REPEAT PROTEIN"/>
    <property type="match status" value="1"/>
</dbReference>
<dbReference type="Pfam" id="PF00400">
    <property type="entry name" value="WD40"/>
    <property type="match status" value="4"/>
</dbReference>
<feature type="non-terminal residue" evidence="5">
    <location>
        <position position="1020"/>
    </location>
</feature>
<accession>A0A8E0S437</accession>
<evidence type="ECO:0000256" key="1">
    <source>
        <dbReference type="ARBA" id="ARBA00022574"/>
    </source>
</evidence>
<dbReference type="AlphaFoldDB" id="A0A8E0S437"/>
<dbReference type="GO" id="GO:0034388">
    <property type="term" value="C:Pwp2p-containing subcomplex of 90S preribosome"/>
    <property type="evidence" value="ECO:0007669"/>
    <property type="project" value="TreeGrafter"/>
</dbReference>
<dbReference type="InterPro" id="IPR019775">
    <property type="entry name" value="WD40_repeat_CS"/>
</dbReference>
<dbReference type="EMBL" id="LUCM01001514">
    <property type="protein sequence ID" value="KAA0198763.1"/>
    <property type="molecule type" value="Genomic_DNA"/>
</dbReference>
<feature type="repeat" description="WD" evidence="3">
    <location>
        <begin position="458"/>
        <end position="495"/>
    </location>
</feature>
<dbReference type="Gene3D" id="2.130.10.10">
    <property type="entry name" value="YVTN repeat-like/Quinoprotein amine dehydrogenase"/>
    <property type="match status" value="3"/>
</dbReference>
<gene>
    <name evidence="5" type="ORF">FBUS_00485</name>
</gene>
<organism evidence="5 6">
    <name type="scientific">Fasciolopsis buskii</name>
    <dbReference type="NCBI Taxonomy" id="27845"/>
    <lineage>
        <taxon>Eukaryota</taxon>
        <taxon>Metazoa</taxon>
        <taxon>Spiralia</taxon>
        <taxon>Lophotrochozoa</taxon>
        <taxon>Platyhelminthes</taxon>
        <taxon>Trematoda</taxon>
        <taxon>Digenea</taxon>
        <taxon>Plagiorchiida</taxon>
        <taxon>Echinostomata</taxon>
        <taxon>Echinostomatoidea</taxon>
        <taxon>Fasciolidae</taxon>
        <taxon>Fasciolopsis</taxon>
    </lineage>
</organism>
<dbReference type="SMART" id="SM00320">
    <property type="entry name" value="WD40"/>
    <property type="match status" value="12"/>
</dbReference>
<dbReference type="PANTHER" id="PTHR19858:SF0">
    <property type="entry name" value="PERIODIC TRYPTOPHAN PROTEIN 2 HOMOLOG"/>
    <property type="match status" value="1"/>
</dbReference>